<keyword evidence="1" id="KW-1133">Transmembrane helix</keyword>
<feature type="transmembrane region" description="Helical" evidence="1">
    <location>
        <begin position="97"/>
        <end position="118"/>
    </location>
</feature>
<protein>
    <submittedName>
        <fullName evidence="2">Uncharacterized protein</fullName>
    </submittedName>
</protein>
<dbReference type="Proteomes" id="UP000231701">
    <property type="component" value="Chromosome"/>
</dbReference>
<sequence>MNNVTTDDKPRWLVVIAMYTAFGGVLCLVFGVPSILFDLFSLDVVMVNWVVLAIGILTLVGAYGLWKLHKWGCYLTIAIYIVSILLSLLAMSLDGSVANLMLQLVGIFFALLILIYLFGKETRALFH</sequence>
<feature type="transmembrane region" description="Helical" evidence="1">
    <location>
        <begin position="73"/>
        <end position="91"/>
    </location>
</feature>
<gene>
    <name evidence="2" type="ORF">Ga0123461_1542</name>
</gene>
<keyword evidence="1" id="KW-0472">Membrane</keyword>
<feature type="transmembrane region" description="Helical" evidence="1">
    <location>
        <begin position="12"/>
        <end position="32"/>
    </location>
</feature>
<organism evidence="2 3">
    <name type="scientific">Mariprofundus aestuarium</name>
    <dbReference type="NCBI Taxonomy" id="1921086"/>
    <lineage>
        <taxon>Bacteria</taxon>
        <taxon>Pseudomonadati</taxon>
        <taxon>Pseudomonadota</taxon>
        <taxon>Candidatius Mariprofundia</taxon>
        <taxon>Mariprofundales</taxon>
        <taxon>Mariprofundaceae</taxon>
        <taxon>Mariprofundus</taxon>
    </lineage>
</organism>
<dbReference type="OrthoDB" id="572497at2"/>
<keyword evidence="3" id="KW-1185">Reference proteome</keyword>
<evidence type="ECO:0000313" key="2">
    <source>
        <dbReference type="EMBL" id="ATX79956.1"/>
    </source>
</evidence>
<evidence type="ECO:0000313" key="3">
    <source>
        <dbReference type="Proteomes" id="UP000231701"/>
    </source>
</evidence>
<dbReference type="EMBL" id="CP018799">
    <property type="protein sequence ID" value="ATX79956.1"/>
    <property type="molecule type" value="Genomic_DNA"/>
</dbReference>
<proteinExistence type="predicted"/>
<dbReference type="KEGG" id="maes:Ga0123461_1542"/>
<name>A0A2K8L6T3_MARES</name>
<evidence type="ECO:0000256" key="1">
    <source>
        <dbReference type="SAM" id="Phobius"/>
    </source>
</evidence>
<dbReference type="RefSeq" id="WP_100277784.1">
    <property type="nucleotide sequence ID" value="NZ_CP018799.1"/>
</dbReference>
<accession>A0A2K8L6T3</accession>
<feature type="transmembrane region" description="Helical" evidence="1">
    <location>
        <begin position="44"/>
        <end position="66"/>
    </location>
</feature>
<keyword evidence="1" id="KW-0812">Transmembrane</keyword>
<reference evidence="2 3" key="1">
    <citation type="submission" date="2016-12" db="EMBL/GenBank/DDBJ databases">
        <title>Isolation and genomic insights into novel planktonic Zetaproteobacteria from stratified waters of the Chesapeake Bay.</title>
        <authorList>
            <person name="McAllister S.M."/>
            <person name="Kato S."/>
            <person name="Chan C.S."/>
            <person name="Chiu B.K."/>
            <person name="Field E.K."/>
        </authorList>
    </citation>
    <scope>NUCLEOTIDE SEQUENCE [LARGE SCALE GENOMIC DNA]</scope>
    <source>
        <strain evidence="2 3">CP-5</strain>
    </source>
</reference>
<dbReference type="AlphaFoldDB" id="A0A2K8L6T3"/>